<organism evidence="16 17">
    <name type="scientific">Paenibacillus solisilvae</name>
    <dbReference type="NCBI Taxonomy" id="2486751"/>
    <lineage>
        <taxon>Bacteria</taxon>
        <taxon>Bacillati</taxon>
        <taxon>Bacillota</taxon>
        <taxon>Bacilli</taxon>
        <taxon>Bacillales</taxon>
        <taxon>Paenibacillaceae</taxon>
        <taxon>Paenibacillus</taxon>
    </lineage>
</organism>
<evidence type="ECO:0000313" key="16">
    <source>
        <dbReference type="EMBL" id="MFC5650297.1"/>
    </source>
</evidence>
<accession>A0ABW0VZ44</accession>
<keyword evidence="5" id="KW-0479">Metal-binding</keyword>
<evidence type="ECO:0000256" key="13">
    <source>
        <dbReference type="HAMAP-Rule" id="MF_00047"/>
    </source>
</evidence>
<comment type="pathway">
    <text evidence="13">Cell wall biogenesis; peptidoglycan biosynthesis.</text>
</comment>
<dbReference type="EMBL" id="JBHSOW010000047">
    <property type="protein sequence ID" value="MFC5650297.1"/>
    <property type="molecule type" value="Genomic_DNA"/>
</dbReference>
<dbReference type="PROSITE" id="PS00844">
    <property type="entry name" value="DALA_DALA_LIGASE_2"/>
    <property type="match status" value="1"/>
</dbReference>
<dbReference type="PROSITE" id="PS00843">
    <property type="entry name" value="DALA_DALA_LIGASE_1"/>
    <property type="match status" value="1"/>
</dbReference>
<dbReference type="RefSeq" id="WP_379188843.1">
    <property type="nucleotide sequence ID" value="NZ_JBHSOW010000047.1"/>
</dbReference>
<evidence type="ECO:0000256" key="6">
    <source>
        <dbReference type="ARBA" id="ARBA00022741"/>
    </source>
</evidence>
<keyword evidence="11" id="KW-0464">Manganese</keyword>
<dbReference type="PANTHER" id="PTHR23132">
    <property type="entry name" value="D-ALANINE--D-ALANINE LIGASE"/>
    <property type="match status" value="1"/>
</dbReference>
<dbReference type="InterPro" id="IPR011127">
    <property type="entry name" value="Dala_Dala_lig_N"/>
</dbReference>
<evidence type="ECO:0000256" key="3">
    <source>
        <dbReference type="ARBA" id="ARBA00010871"/>
    </source>
</evidence>
<dbReference type="PROSITE" id="PS50975">
    <property type="entry name" value="ATP_GRASP"/>
    <property type="match status" value="1"/>
</dbReference>
<sequence>MKYNLYLLYGGKSVEHEISLKTAFTVIQALDYSKFDVYPIYITREGIWCSQGKRTEAVGDLSELKLEPASPDETEASSLGLILSKLLSLKEEKVVMPLLHGTNGEDGTIQGLMELLNVPYVGNGVLSSAMALDKAVTKAIIAQAGIAQTGHLVASFTEWLEDKEAVLEDVEVKIGYPCYVKPASLGSSIGISRCENQDELRNGLEAAYRFDRKIVVEKEVRGREIQVAVKGNEYPRASMPGEFIQEKAFFDFDAKYMDGKLTMSIPAEIPASLTKRIQENAVIAYQALNCSGLARVDFFITPEGQLFLNEVNTLPGFTNFSMYPLMWERTDGTTYAELVEMLIDYAIMRHAEKQLVQYSM</sequence>
<proteinExistence type="inferred from homology"/>
<evidence type="ECO:0000256" key="9">
    <source>
        <dbReference type="ARBA" id="ARBA00022960"/>
    </source>
</evidence>
<dbReference type="GO" id="GO:0008716">
    <property type="term" value="F:D-alanine-D-alanine ligase activity"/>
    <property type="evidence" value="ECO:0007669"/>
    <property type="project" value="UniProtKB-EC"/>
</dbReference>
<keyword evidence="13" id="KW-0963">Cytoplasm</keyword>
<gene>
    <name evidence="13" type="primary">ddl</name>
    <name evidence="16" type="ORF">ACFPYJ_14395</name>
</gene>
<reference evidence="17" key="1">
    <citation type="journal article" date="2019" name="Int. J. Syst. Evol. Microbiol.">
        <title>The Global Catalogue of Microorganisms (GCM) 10K type strain sequencing project: providing services to taxonomists for standard genome sequencing and annotation.</title>
        <authorList>
            <consortium name="The Broad Institute Genomics Platform"/>
            <consortium name="The Broad Institute Genome Sequencing Center for Infectious Disease"/>
            <person name="Wu L."/>
            <person name="Ma J."/>
        </authorList>
    </citation>
    <scope>NUCLEOTIDE SEQUENCE [LARGE SCALE GENOMIC DNA]</scope>
    <source>
        <strain evidence="17">CGMCC 1.3240</strain>
    </source>
</reference>
<dbReference type="NCBIfam" id="NF002528">
    <property type="entry name" value="PRK01966.1-4"/>
    <property type="match status" value="1"/>
</dbReference>
<dbReference type="EC" id="6.3.2.4" evidence="13"/>
<comment type="similarity">
    <text evidence="3 13">Belongs to the D-alanine--D-alanine ligase family.</text>
</comment>
<dbReference type="InterPro" id="IPR011761">
    <property type="entry name" value="ATP-grasp"/>
</dbReference>
<dbReference type="InterPro" id="IPR013815">
    <property type="entry name" value="ATP_grasp_subdomain_1"/>
</dbReference>
<evidence type="ECO:0000256" key="14">
    <source>
        <dbReference type="PROSITE-ProRule" id="PRU00409"/>
    </source>
</evidence>
<dbReference type="InterPro" id="IPR011095">
    <property type="entry name" value="Dala_Dala_lig_C"/>
</dbReference>
<evidence type="ECO:0000313" key="17">
    <source>
        <dbReference type="Proteomes" id="UP001596047"/>
    </source>
</evidence>
<dbReference type="SUPFAM" id="SSF52440">
    <property type="entry name" value="PreATP-grasp domain"/>
    <property type="match status" value="1"/>
</dbReference>
<comment type="caution">
    <text evidence="16">The sequence shown here is derived from an EMBL/GenBank/DDBJ whole genome shotgun (WGS) entry which is preliminary data.</text>
</comment>
<evidence type="ECO:0000256" key="11">
    <source>
        <dbReference type="ARBA" id="ARBA00023211"/>
    </source>
</evidence>
<comment type="cofactor">
    <cofactor evidence="2">
        <name>Mg(2+)</name>
        <dbReference type="ChEBI" id="CHEBI:18420"/>
    </cofactor>
</comment>
<dbReference type="Pfam" id="PF07478">
    <property type="entry name" value="Dala_Dala_lig_C"/>
    <property type="match status" value="1"/>
</dbReference>
<comment type="catalytic activity">
    <reaction evidence="13">
        <text>2 D-alanine + ATP = D-alanyl-D-alanine + ADP + phosphate + H(+)</text>
        <dbReference type="Rhea" id="RHEA:11224"/>
        <dbReference type="ChEBI" id="CHEBI:15378"/>
        <dbReference type="ChEBI" id="CHEBI:30616"/>
        <dbReference type="ChEBI" id="CHEBI:43474"/>
        <dbReference type="ChEBI" id="CHEBI:57416"/>
        <dbReference type="ChEBI" id="CHEBI:57822"/>
        <dbReference type="ChEBI" id="CHEBI:456216"/>
        <dbReference type="EC" id="6.3.2.4"/>
    </reaction>
</comment>
<evidence type="ECO:0000256" key="8">
    <source>
        <dbReference type="ARBA" id="ARBA00022842"/>
    </source>
</evidence>
<feature type="domain" description="ATP-grasp" evidence="15">
    <location>
        <begin position="138"/>
        <end position="344"/>
    </location>
</feature>
<keyword evidence="10 13" id="KW-0573">Peptidoglycan synthesis</keyword>
<comment type="subcellular location">
    <subcellularLocation>
        <location evidence="13">Cytoplasm</location>
    </subcellularLocation>
</comment>
<keyword evidence="12 13" id="KW-0961">Cell wall biogenesis/degradation</keyword>
<evidence type="ECO:0000256" key="4">
    <source>
        <dbReference type="ARBA" id="ARBA00022598"/>
    </source>
</evidence>
<protein>
    <recommendedName>
        <fullName evidence="13">D-alanine--D-alanine ligase</fullName>
        <ecNumber evidence="13">6.3.2.4</ecNumber>
    </recommendedName>
    <alternativeName>
        <fullName evidence="13">D-Ala-D-Ala ligase</fullName>
    </alternativeName>
    <alternativeName>
        <fullName evidence="13">D-alanylalanine synthetase</fullName>
    </alternativeName>
</protein>
<dbReference type="Pfam" id="PF01820">
    <property type="entry name" value="Dala_Dala_lig_N"/>
    <property type="match status" value="1"/>
</dbReference>
<name>A0ABW0VZ44_9BACL</name>
<keyword evidence="7 14" id="KW-0067">ATP-binding</keyword>
<keyword evidence="8" id="KW-0460">Magnesium</keyword>
<keyword evidence="9 13" id="KW-0133">Cell shape</keyword>
<keyword evidence="6 14" id="KW-0547">Nucleotide-binding</keyword>
<dbReference type="SUPFAM" id="SSF56059">
    <property type="entry name" value="Glutathione synthetase ATP-binding domain-like"/>
    <property type="match status" value="1"/>
</dbReference>
<evidence type="ECO:0000259" key="15">
    <source>
        <dbReference type="PROSITE" id="PS50975"/>
    </source>
</evidence>
<dbReference type="InterPro" id="IPR000291">
    <property type="entry name" value="D-Ala_lig_Van_CS"/>
</dbReference>
<evidence type="ECO:0000256" key="1">
    <source>
        <dbReference type="ARBA" id="ARBA00001936"/>
    </source>
</evidence>
<dbReference type="NCBIfam" id="TIGR01205">
    <property type="entry name" value="D_ala_D_alaTIGR"/>
    <property type="match status" value="1"/>
</dbReference>
<dbReference type="InterPro" id="IPR005905">
    <property type="entry name" value="D_ala_D_ala"/>
</dbReference>
<dbReference type="Gene3D" id="3.30.470.20">
    <property type="entry name" value="ATP-grasp fold, B domain"/>
    <property type="match status" value="1"/>
</dbReference>
<keyword evidence="4 13" id="KW-0436">Ligase</keyword>
<evidence type="ECO:0000256" key="2">
    <source>
        <dbReference type="ARBA" id="ARBA00001946"/>
    </source>
</evidence>
<dbReference type="Gene3D" id="3.40.50.20">
    <property type="match status" value="1"/>
</dbReference>
<evidence type="ECO:0000256" key="12">
    <source>
        <dbReference type="ARBA" id="ARBA00023316"/>
    </source>
</evidence>
<evidence type="ECO:0000256" key="10">
    <source>
        <dbReference type="ARBA" id="ARBA00022984"/>
    </source>
</evidence>
<dbReference type="PANTHER" id="PTHR23132:SF25">
    <property type="entry name" value="D-ALANINE--D-ALANINE LIGASE A"/>
    <property type="match status" value="1"/>
</dbReference>
<evidence type="ECO:0000256" key="5">
    <source>
        <dbReference type="ARBA" id="ARBA00022723"/>
    </source>
</evidence>
<dbReference type="HAMAP" id="MF_00047">
    <property type="entry name" value="Dala_Dala_lig"/>
    <property type="match status" value="1"/>
</dbReference>
<dbReference type="Proteomes" id="UP001596047">
    <property type="component" value="Unassembled WGS sequence"/>
</dbReference>
<comment type="cofactor">
    <cofactor evidence="1">
        <name>Mn(2+)</name>
        <dbReference type="ChEBI" id="CHEBI:29035"/>
    </cofactor>
</comment>
<dbReference type="PIRSF" id="PIRSF039102">
    <property type="entry name" value="Ddl/VanB"/>
    <property type="match status" value="1"/>
</dbReference>
<comment type="function">
    <text evidence="13">Cell wall formation.</text>
</comment>
<dbReference type="InterPro" id="IPR016185">
    <property type="entry name" value="PreATP-grasp_dom_sf"/>
</dbReference>
<dbReference type="Gene3D" id="3.30.1490.20">
    <property type="entry name" value="ATP-grasp fold, A domain"/>
    <property type="match status" value="1"/>
</dbReference>
<evidence type="ECO:0000256" key="7">
    <source>
        <dbReference type="ARBA" id="ARBA00022840"/>
    </source>
</evidence>
<dbReference type="NCBIfam" id="NF002526">
    <property type="entry name" value="PRK01966.1-2"/>
    <property type="match status" value="1"/>
</dbReference>
<keyword evidence="17" id="KW-1185">Reference proteome</keyword>